<evidence type="ECO:0000313" key="2">
    <source>
        <dbReference type="EMBL" id="MCB5364640.1"/>
    </source>
</evidence>
<dbReference type="Proteomes" id="UP000776983">
    <property type="component" value="Unassembled WGS sequence"/>
</dbReference>
<name>A0ABS8CF12_9BURK</name>
<accession>A0ABS8CF12</accession>
<organism evidence="2 3">
    <name type="scientific">Mesopusillimonas faecipullorum</name>
    <dbReference type="NCBI Taxonomy" id="2755040"/>
    <lineage>
        <taxon>Bacteria</taxon>
        <taxon>Pseudomonadati</taxon>
        <taxon>Pseudomonadota</taxon>
        <taxon>Betaproteobacteria</taxon>
        <taxon>Burkholderiales</taxon>
        <taxon>Alcaligenaceae</taxon>
        <taxon>Mesopusillimonas</taxon>
    </lineage>
</organism>
<dbReference type="EMBL" id="JACDXW010000007">
    <property type="protein sequence ID" value="MCB5364640.1"/>
    <property type="molecule type" value="Genomic_DNA"/>
</dbReference>
<dbReference type="RefSeq" id="WP_226955055.1">
    <property type="nucleotide sequence ID" value="NZ_JACDXW010000007.1"/>
</dbReference>
<protein>
    <submittedName>
        <fullName evidence="2">Uncharacterized protein</fullName>
    </submittedName>
</protein>
<proteinExistence type="predicted"/>
<gene>
    <name evidence="2" type="ORF">H0484_12865</name>
</gene>
<feature type="region of interest" description="Disordered" evidence="1">
    <location>
        <begin position="25"/>
        <end position="50"/>
    </location>
</feature>
<evidence type="ECO:0000313" key="3">
    <source>
        <dbReference type="Proteomes" id="UP000776983"/>
    </source>
</evidence>
<reference evidence="2 3" key="1">
    <citation type="submission" date="2020-07" db="EMBL/GenBank/DDBJ databases">
        <title>Pusillimonas sp. nov., isolated from poultry manure in Taiwan.</title>
        <authorList>
            <person name="Lin S.-Y."/>
            <person name="Tang Y.-S."/>
            <person name="Young C.-C."/>
        </authorList>
    </citation>
    <scope>NUCLEOTIDE SEQUENCE [LARGE SCALE GENOMIC DNA]</scope>
    <source>
        <strain evidence="2 3">CC-YST705</strain>
    </source>
</reference>
<keyword evidence="3" id="KW-1185">Reference proteome</keyword>
<sequence>MRIVFVLVVLVNAALYGVGQGWLGPVPSSEGRGQLAPPEQAPERMVPIVQ</sequence>
<comment type="caution">
    <text evidence="2">The sequence shown here is derived from an EMBL/GenBank/DDBJ whole genome shotgun (WGS) entry which is preliminary data.</text>
</comment>
<evidence type="ECO:0000256" key="1">
    <source>
        <dbReference type="SAM" id="MobiDB-lite"/>
    </source>
</evidence>